<dbReference type="EMBL" id="AVOT02028640">
    <property type="protein sequence ID" value="MBW0521188.1"/>
    <property type="molecule type" value="Genomic_DNA"/>
</dbReference>
<evidence type="ECO:0000313" key="3">
    <source>
        <dbReference type="Proteomes" id="UP000765509"/>
    </source>
</evidence>
<name>A0A9Q3ELR0_9BASI</name>
<accession>A0A9Q3ELR0</accession>
<feature type="region of interest" description="Disordered" evidence="1">
    <location>
        <begin position="91"/>
        <end position="116"/>
    </location>
</feature>
<evidence type="ECO:0008006" key="4">
    <source>
        <dbReference type="Google" id="ProtNLM"/>
    </source>
</evidence>
<feature type="region of interest" description="Disordered" evidence="1">
    <location>
        <begin position="202"/>
        <end position="259"/>
    </location>
</feature>
<organism evidence="2 3">
    <name type="scientific">Austropuccinia psidii MF-1</name>
    <dbReference type="NCBI Taxonomy" id="1389203"/>
    <lineage>
        <taxon>Eukaryota</taxon>
        <taxon>Fungi</taxon>
        <taxon>Dikarya</taxon>
        <taxon>Basidiomycota</taxon>
        <taxon>Pucciniomycotina</taxon>
        <taxon>Pucciniomycetes</taxon>
        <taxon>Pucciniales</taxon>
        <taxon>Sphaerophragmiaceae</taxon>
        <taxon>Austropuccinia</taxon>
    </lineage>
</organism>
<reference evidence="2" key="1">
    <citation type="submission" date="2021-03" db="EMBL/GenBank/DDBJ databases">
        <title>Draft genome sequence of rust myrtle Austropuccinia psidii MF-1, a brazilian biotype.</title>
        <authorList>
            <person name="Quecine M.C."/>
            <person name="Pachon D.M.R."/>
            <person name="Bonatelli M.L."/>
            <person name="Correr F.H."/>
            <person name="Franceschini L.M."/>
            <person name="Leite T.F."/>
            <person name="Margarido G.R.A."/>
            <person name="Almeida C.A."/>
            <person name="Ferrarezi J.A."/>
            <person name="Labate C.A."/>
        </authorList>
    </citation>
    <scope>NUCLEOTIDE SEQUENCE</scope>
    <source>
        <strain evidence="2">MF-1</strain>
    </source>
</reference>
<protein>
    <recommendedName>
        <fullName evidence="4">Zn(2)-C6 fungal-type domain-containing protein</fullName>
    </recommendedName>
</protein>
<proteinExistence type="predicted"/>
<comment type="caution">
    <text evidence="2">The sequence shown here is derived from an EMBL/GenBank/DDBJ whole genome shotgun (WGS) entry which is preliminary data.</text>
</comment>
<keyword evidence="3" id="KW-1185">Reference proteome</keyword>
<gene>
    <name evidence="2" type="ORF">O181_060903</name>
</gene>
<sequence>MLCTLCTKRGIPCIRSLTTTNSCDTCQQAHKKCLFVVRPFQPHGQRSSCARFPCEDSFVVNDDERNPEQEWTPGHQTGQWEKFQMISPVPSSIDLSTPPPKPPSKGHFTPRQERSDYPANEGWQWQEEIKAWANWHPWDSNAKRTYPAVSIQLSPEDVLTCQPEPEVAPTQSTEDPFGKSPLLFLDSYQLFLTPPLIISSSSRYSPLRNHHQRYGRQIPPPSTPTQVPSPEILASAPKNPTVSSALVPSSPHSHDDARQ</sequence>
<evidence type="ECO:0000256" key="1">
    <source>
        <dbReference type="SAM" id="MobiDB-lite"/>
    </source>
</evidence>
<evidence type="ECO:0000313" key="2">
    <source>
        <dbReference type="EMBL" id="MBW0521188.1"/>
    </source>
</evidence>
<dbReference type="AlphaFoldDB" id="A0A9Q3ELR0"/>
<feature type="compositionally biased region" description="Polar residues" evidence="1">
    <location>
        <begin position="238"/>
        <end position="251"/>
    </location>
</feature>
<dbReference type="Proteomes" id="UP000765509">
    <property type="component" value="Unassembled WGS sequence"/>
</dbReference>